<comment type="caution">
    <text evidence="8">The sequence shown here is derived from an EMBL/GenBank/DDBJ whole genome shotgun (WGS) entry which is preliminary data.</text>
</comment>
<evidence type="ECO:0000259" key="7">
    <source>
        <dbReference type="PROSITE" id="PS50850"/>
    </source>
</evidence>
<evidence type="ECO:0000256" key="1">
    <source>
        <dbReference type="ARBA" id="ARBA00004141"/>
    </source>
</evidence>
<dbReference type="AlphaFoldDB" id="A0A5N5D1M3"/>
<evidence type="ECO:0000256" key="3">
    <source>
        <dbReference type="ARBA" id="ARBA00022692"/>
    </source>
</evidence>
<comment type="subcellular location">
    <subcellularLocation>
        <location evidence="1">Membrane</location>
        <topology evidence="1">Multi-pass membrane protein</topology>
    </subcellularLocation>
</comment>
<dbReference type="InterPro" id="IPR050360">
    <property type="entry name" value="MFS_Sugar_Transporters"/>
</dbReference>
<evidence type="ECO:0000313" key="9">
    <source>
        <dbReference type="Proteomes" id="UP000325902"/>
    </source>
</evidence>
<feature type="transmembrane region" description="Helical" evidence="6">
    <location>
        <begin position="105"/>
        <end position="129"/>
    </location>
</feature>
<protein>
    <submittedName>
        <fullName evidence="8">Lactose permease</fullName>
    </submittedName>
</protein>
<dbReference type="PROSITE" id="PS00216">
    <property type="entry name" value="SUGAR_TRANSPORT_1"/>
    <property type="match status" value="2"/>
</dbReference>
<gene>
    <name evidence="8" type="primary">LAC12_2</name>
    <name evidence="8" type="ORF">DBV05_g9893</name>
</gene>
<feature type="transmembrane region" description="Helical" evidence="6">
    <location>
        <begin position="331"/>
        <end position="350"/>
    </location>
</feature>
<feature type="domain" description="Major facilitator superfamily (MFS) profile" evidence="7">
    <location>
        <begin position="1"/>
        <end position="423"/>
    </location>
</feature>
<keyword evidence="3 6" id="KW-0812">Transmembrane</keyword>
<feature type="transmembrane region" description="Helical" evidence="6">
    <location>
        <begin position="300"/>
        <end position="325"/>
    </location>
</feature>
<dbReference type="InterPro" id="IPR020846">
    <property type="entry name" value="MFS_dom"/>
</dbReference>
<reference evidence="8 9" key="1">
    <citation type="journal article" date="2019" name="Sci. Rep.">
        <title>A multi-omics analysis of the grapevine pathogen Lasiodiplodia theobromae reveals that temperature affects the expression of virulence- and pathogenicity-related genes.</title>
        <authorList>
            <person name="Felix C."/>
            <person name="Meneses R."/>
            <person name="Goncalves M.F.M."/>
            <person name="Tilleman L."/>
            <person name="Duarte A.S."/>
            <person name="Jorrin-Novo J.V."/>
            <person name="Van de Peer Y."/>
            <person name="Deforce D."/>
            <person name="Van Nieuwerburgh F."/>
            <person name="Esteves A.C."/>
            <person name="Alves A."/>
        </authorList>
    </citation>
    <scope>NUCLEOTIDE SEQUENCE [LARGE SCALE GENOMIC DNA]</scope>
    <source>
        <strain evidence="8 9">LA-SOL3</strain>
    </source>
</reference>
<dbReference type="PANTHER" id="PTHR48022">
    <property type="entry name" value="PLASTIDIC GLUCOSE TRANSPORTER 4"/>
    <property type="match status" value="1"/>
</dbReference>
<dbReference type="InterPro" id="IPR036259">
    <property type="entry name" value="MFS_trans_sf"/>
</dbReference>
<keyword evidence="4 6" id="KW-1133">Transmembrane helix</keyword>
<proteinExistence type="inferred from homology"/>
<dbReference type="GO" id="GO:0016020">
    <property type="term" value="C:membrane"/>
    <property type="evidence" value="ECO:0007669"/>
    <property type="project" value="UniProtKB-SubCell"/>
</dbReference>
<evidence type="ECO:0000256" key="4">
    <source>
        <dbReference type="ARBA" id="ARBA00022989"/>
    </source>
</evidence>
<dbReference type="InterPro" id="IPR005828">
    <property type="entry name" value="MFS_sugar_transport-like"/>
</dbReference>
<comment type="similarity">
    <text evidence="2">Belongs to the major facilitator superfamily. Sugar transporter (TC 2.A.1.1) family.</text>
</comment>
<evidence type="ECO:0000256" key="2">
    <source>
        <dbReference type="ARBA" id="ARBA00010992"/>
    </source>
</evidence>
<accession>A0A5N5D1M3</accession>
<evidence type="ECO:0000256" key="6">
    <source>
        <dbReference type="SAM" id="Phobius"/>
    </source>
</evidence>
<evidence type="ECO:0000256" key="5">
    <source>
        <dbReference type="ARBA" id="ARBA00023136"/>
    </source>
</evidence>
<dbReference type="Pfam" id="PF00083">
    <property type="entry name" value="Sugar_tr"/>
    <property type="match status" value="1"/>
</dbReference>
<keyword evidence="5 6" id="KW-0472">Membrane</keyword>
<dbReference type="InterPro" id="IPR005829">
    <property type="entry name" value="Sugar_transporter_CS"/>
</dbReference>
<dbReference type="PROSITE" id="PS50850">
    <property type="entry name" value="MFS"/>
    <property type="match status" value="1"/>
</dbReference>
<dbReference type="PANTHER" id="PTHR48022:SF64">
    <property type="entry name" value="MAJOR FACILITATOR SUPERFAMILY (MFS) PROFILE DOMAIN-CONTAINING PROTEIN"/>
    <property type="match status" value="1"/>
</dbReference>
<feature type="transmembrane region" description="Helical" evidence="6">
    <location>
        <begin position="398"/>
        <end position="419"/>
    </location>
</feature>
<dbReference type="SUPFAM" id="SSF103473">
    <property type="entry name" value="MFS general substrate transporter"/>
    <property type="match status" value="1"/>
</dbReference>
<feature type="transmembrane region" description="Helical" evidence="6">
    <location>
        <begin position="141"/>
        <end position="163"/>
    </location>
</feature>
<keyword evidence="9" id="KW-1185">Reference proteome</keyword>
<feature type="transmembrane region" description="Helical" evidence="6">
    <location>
        <begin position="233"/>
        <end position="255"/>
    </location>
</feature>
<evidence type="ECO:0000313" key="8">
    <source>
        <dbReference type="EMBL" id="KAB2571457.1"/>
    </source>
</evidence>
<dbReference type="GO" id="GO:0005351">
    <property type="term" value="F:carbohydrate:proton symporter activity"/>
    <property type="evidence" value="ECO:0007669"/>
    <property type="project" value="TreeGrafter"/>
</dbReference>
<organism evidence="8 9">
    <name type="scientific">Lasiodiplodia theobromae</name>
    <dbReference type="NCBI Taxonomy" id="45133"/>
    <lineage>
        <taxon>Eukaryota</taxon>
        <taxon>Fungi</taxon>
        <taxon>Dikarya</taxon>
        <taxon>Ascomycota</taxon>
        <taxon>Pezizomycotina</taxon>
        <taxon>Dothideomycetes</taxon>
        <taxon>Dothideomycetes incertae sedis</taxon>
        <taxon>Botryosphaeriales</taxon>
        <taxon>Botryosphaeriaceae</taxon>
        <taxon>Lasiodiplodia</taxon>
    </lineage>
</organism>
<dbReference type="OrthoDB" id="6133115at2759"/>
<dbReference type="Gene3D" id="1.20.1250.20">
    <property type="entry name" value="MFS general substrate transporter like domains"/>
    <property type="match status" value="2"/>
</dbReference>
<feature type="transmembrane region" description="Helical" evidence="6">
    <location>
        <begin position="75"/>
        <end position="93"/>
    </location>
</feature>
<sequence length="480" mass="51966">MTALPDSLLPGQLAQIPNNTNAKWWKDAGLRRLVFWQTCILVSQMTVGYDESVTGSFQAMKPWVESMGNPTSSDIGLITAIVFVGGFVGAFFASPMADRYGRRPAIALGSLLCFNVLWYVGSIIAAWLTFGTGHLITTWSWRIPSIAQGVPALLVLLSTFSGMPESPRYLISRNRPHDALHILATYHANGDRADALVAHELAQITAALATERAASKTLTWRAALRSRAHRARFALCVAVAVLTLWTGQGVISYYFSPILTSIGIASTAAQTGINGGMQVWNLVCSAVGALVLAERLGRRPLWLLSFAGMMAANVPLTVASARYAAAGSEGAARAVVVFLFLYNAAFNLACNPLLYAYTTEILPYGVRTKGLALQIAVSQAALTVNNYVNPIALEAIGYWYFVFYLGMLVAGMAFIWLFFPETKGKSLEELVGLFGDEKGRGLRVVRRDPTLTAVLDGVAMPVDEEDVVVVTTTKKDENKI</sequence>
<dbReference type="Proteomes" id="UP000325902">
    <property type="component" value="Unassembled WGS sequence"/>
</dbReference>
<dbReference type="EMBL" id="VCHE01000101">
    <property type="protein sequence ID" value="KAB2571457.1"/>
    <property type="molecule type" value="Genomic_DNA"/>
</dbReference>
<name>A0A5N5D1M3_9PEZI</name>